<keyword evidence="3" id="KW-1185">Reference proteome</keyword>
<sequence length="571" mass="65357">MTVTNPEVNNDEEGEKRVEKTPTTIKEVIEAFIQNHKNTTNPSLDIFINAHYKDIISVAPVYKDWTSLASSIKQQFIETLTNECGKDISIKTTYSKESWETVHNAIKARAVHKNASLQLITTAANTNTSELQQALNHGKQASQESDDIESPNQKQKRHIIDDHDDFHNKRFRQDDENTVDSLLFEANRVIPRILVESSTPQWSVDYENVFWKNWFDLLESEKGIHVYDLINYGVIECGYKINCRPNFNQALYNELGLVKSSTTIVKENRDYIKRCIKKMKESNGDFLYAINDTSDLPSTSSAKLVSTIFQQFSRHIFSKSEHDVDKYETTYNYRIVWPCIDAAVDSISNKKFKALPGEINMKAFSTLDSEYKADGLCFFNGKEILVLETSGPYNNGDDPRHAYDHIKGAFGLLAMFRSFVNLYHHADLNTLQQLRLWFLHARGDSMHLWALQMPAANIFILERIAKAIVPIEIKDSYYINSVFELFWILKSGLEETGKTLALLEKSHDDYMEEELFGDIQEGDKREDLRKTVATKVVKPVRGSGYGPLLPKSYDVSFSDSISTIHPNQTPL</sequence>
<dbReference type="Proteomes" id="UP001209540">
    <property type="component" value="Unassembled WGS sequence"/>
</dbReference>
<feature type="region of interest" description="Disordered" evidence="1">
    <location>
        <begin position="131"/>
        <end position="156"/>
    </location>
</feature>
<reference evidence="2" key="1">
    <citation type="journal article" date="2022" name="IScience">
        <title>Evolution of zygomycete secretomes and the origins of terrestrial fungal ecologies.</title>
        <authorList>
            <person name="Chang Y."/>
            <person name="Wang Y."/>
            <person name="Mondo S."/>
            <person name="Ahrendt S."/>
            <person name="Andreopoulos W."/>
            <person name="Barry K."/>
            <person name="Beard J."/>
            <person name="Benny G.L."/>
            <person name="Blankenship S."/>
            <person name="Bonito G."/>
            <person name="Cuomo C."/>
            <person name="Desiro A."/>
            <person name="Gervers K.A."/>
            <person name="Hundley H."/>
            <person name="Kuo A."/>
            <person name="LaButti K."/>
            <person name="Lang B.F."/>
            <person name="Lipzen A."/>
            <person name="O'Donnell K."/>
            <person name="Pangilinan J."/>
            <person name="Reynolds N."/>
            <person name="Sandor L."/>
            <person name="Smith M.E."/>
            <person name="Tsang A."/>
            <person name="Grigoriev I.V."/>
            <person name="Stajich J.E."/>
            <person name="Spatafora J.W."/>
        </authorList>
    </citation>
    <scope>NUCLEOTIDE SEQUENCE</scope>
    <source>
        <strain evidence="2">RSA 2281</strain>
    </source>
</reference>
<name>A0AAD5P9F2_9FUNG</name>
<evidence type="ECO:0000313" key="2">
    <source>
        <dbReference type="EMBL" id="KAI9250220.1"/>
    </source>
</evidence>
<proteinExistence type="predicted"/>
<accession>A0AAD5P9F2</accession>
<feature type="compositionally biased region" description="Polar residues" evidence="1">
    <location>
        <begin position="131"/>
        <end position="143"/>
    </location>
</feature>
<dbReference type="EMBL" id="JAIXMP010000033">
    <property type="protein sequence ID" value="KAI9250220.1"/>
    <property type="molecule type" value="Genomic_DNA"/>
</dbReference>
<organism evidence="2 3">
    <name type="scientific">Phascolomyces articulosus</name>
    <dbReference type="NCBI Taxonomy" id="60185"/>
    <lineage>
        <taxon>Eukaryota</taxon>
        <taxon>Fungi</taxon>
        <taxon>Fungi incertae sedis</taxon>
        <taxon>Mucoromycota</taxon>
        <taxon>Mucoromycotina</taxon>
        <taxon>Mucoromycetes</taxon>
        <taxon>Mucorales</taxon>
        <taxon>Lichtheimiaceae</taxon>
        <taxon>Phascolomyces</taxon>
    </lineage>
</organism>
<reference evidence="2" key="2">
    <citation type="submission" date="2023-02" db="EMBL/GenBank/DDBJ databases">
        <authorList>
            <consortium name="DOE Joint Genome Institute"/>
            <person name="Mondo S.J."/>
            <person name="Chang Y."/>
            <person name="Wang Y."/>
            <person name="Ahrendt S."/>
            <person name="Andreopoulos W."/>
            <person name="Barry K."/>
            <person name="Beard J."/>
            <person name="Benny G.L."/>
            <person name="Blankenship S."/>
            <person name="Bonito G."/>
            <person name="Cuomo C."/>
            <person name="Desiro A."/>
            <person name="Gervers K.A."/>
            <person name="Hundley H."/>
            <person name="Kuo A."/>
            <person name="LaButti K."/>
            <person name="Lang B.F."/>
            <person name="Lipzen A."/>
            <person name="O'Donnell K."/>
            <person name="Pangilinan J."/>
            <person name="Reynolds N."/>
            <person name="Sandor L."/>
            <person name="Smith M.W."/>
            <person name="Tsang A."/>
            <person name="Grigoriev I.V."/>
            <person name="Stajich J.E."/>
            <person name="Spatafora J.W."/>
        </authorList>
    </citation>
    <scope>NUCLEOTIDE SEQUENCE</scope>
    <source>
        <strain evidence="2">RSA 2281</strain>
    </source>
</reference>
<evidence type="ECO:0000313" key="3">
    <source>
        <dbReference type="Proteomes" id="UP001209540"/>
    </source>
</evidence>
<dbReference type="AlphaFoldDB" id="A0AAD5P9F2"/>
<gene>
    <name evidence="2" type="ORF">BDA99DRAFT_523188</name>
</gene>
<comment type="caution">
    <text evidence="2">The sequence shown here is derived from an EMBL/GenBank/DDBJ whole genome shotgun (WGS) entry which is preliminary data.</text>
</comment>
<evidence type="ECO:0000256" key="1">
    <source>
        <dbReference type="SAM" id="MobiDB-lite"/>
    </source>
</evidence>
<protein>
    <submittedName>
        <fullName evidence="2">Uncharacterized protein</fullName>
    </submittedName>
</protein>
<feature type="region of interest" description="Disordered" evidence="1">
    <location>
        <begin position="1"/>
        <end position="21"/>
    </location>
</feature>